<evidence type="ECO:0000256" key="7">
    <source>
        <dbReference type="ARBA" id="ARBA00023136"/>
    </source>
</evidence>
<evidence type="ECO:0000313" key="12">
    <source>
        <dbReference type="EMBL" id="KAK1381127.1"/>
    </source>
</evidence>
<feature type="domain" description="Leucine-rich repeat-containing N-terminal plant-type" evidence="11">
    <location>
        <begin position="317"/>
        <end position="355"/>
    </location>
</feature>
<evidence type="ECO:0000256" key="3">
    <source>
        <dbReference type="ARBA" id="ARBA00022692"/>
    </source>
</evidence>
<dbReference type="Proteomes" id="UP001237642">
    <property type="component" value="Unassembled WGS sequence"/>
</dbReference>
<dbReference type="InterPro" id="IPR032675">
    <property type="entry name" value="LRR_dom_sf"/>
</dbReference>
<keyword evidence="13" id="KW-1185">Reference proteome</keyword>
<dbReference type="GO" id="GO:0016020">
    <property type="term" value="C:membrane"/>
    <property type="evidence" value="ECO:0007669"/>
    <property type="project" value="UniProtKB-SubCell"/>
</dbReference>
<evidence type="ECO:0000256" key="5">
    <source>
        <dbReference type="ARBA" id="ARBA00022737"/>
    </source>
</evidence>
<dbReference type="Gene3D" id="3.80.10.10">
    <property type="entry name" value="Ribonuclease Inhibitor"/>
    <property type="match status" value="1"/>
</dbReference>
<evidence type="ECO:0000256" key="9">
    <source>
        <dbReference type="ARBA" id="ARBA00023180"/>
    </source>
</evidence>
<name>A0AAD8I8E5_9APIA</name>
<evidence type="ECO:0000256" key="8">
    <source>
        <dbReference type="ARBA" id="ARBA00023170"/>
    </source>
</evidence>
<dbReference type="GO" id="GO:0006952">
    <property type="term" value="P:defense response"/>
    <property type="evidence" value="ECO:0007669"/>
    <property type="project" value="UniProtKB-ARBA"/>
</dbReference>
<dbReference type="InterPro" id="IPR003591">
    <property type="entry name" value="Leu-rich_rpt_typical-subtyp"/>
</dbReference>
<dbReference type="PANTHER" id="PTHR47986">
    <property type="entry name" value="OSJNBA0070M12.3 PROTEIN"/>
    <property type="match status" value="1"/>
</dbReference>
<evidence type="ECO:0000259" key="11">
    <source>
        <dbReference type="Pfam" id="PF08263"/>
    </source>
</evidence>
<reference evidence="12" key="1">
    <citation type="submission" date="2023-02" db="EMBL/GenBank/DDBJ databases">
        <title>Genome of toxic invasive species Heracleum sosnowskyi carries increased number of genes despite the absence of recent whole-genome duplications.</title>
        <authorList>
            <person name="Schelkunov M."/>
            <person name="Shtratnikova V."/>
            <person name="Makarenko M."/>
            <person name="Klepikova A."/>
            <person name="Omelchenko D."/>
            <person name="Novikova G."/>
            <person name="Obukhova E."/>
            <person name="Bogdanov V."/>
            <person name="Penin A."/>
            <person name="Logacheva M."/>
        </authorList>
    </citation>
    <scope>NUCLEOTIDE SEQUENCE</scope>
    <source>
        <strain evidence="12">Hsosn_3</strain>
        <tissue evidence="12">Leaf</tissue>
    </source>
</reference>
<keyword evidence="12" id="KW-0808">Transferase</keyword>
<protein>
    <submittedName>
        <fullName evidence="12">Receptor-like kinase TMK4</fullName>
    </submittedName>
</protein>
<dbReference type="AlphaFoldDB" id="A0AAD8I8E5"/>
<evidence type="ECO:0000256" key="6">
    <source>
        <dbReference type="ARBA" id="ARBA00022989"/>
    </source>
</evidence>
<reference evidence="12" key="2">
    <citation type="submission" date="2023-05" db="EMBL/GenBank/DDBJ databases">
        <authorList>
            <person name="Schelkunov M.I."/>
        </authorList>
    </citation>
    <scope>NUCLEOTIDE SEQUENCE</scope>
    <source>
        <strain evidence="12">Hsosn_3</strain>
        <tissue evidence="12">Leaf</tissue>
    </source>
</reference>
<dbReference type="InterPro" id="IPR013210">
    <property type="entry name" value="LRR_N_plant-typ"/>
</dbReference>
<dbReference type="Pfam" id="PF00560">
    <property type="entry name" value="LRR_1"/>
    <property type="match status" value="1"/>
</dbReference>
<dbReference type="InterPro" id="IPR001611">
    <property type="entry name" value="Leu-rich_rpt"/>
</dbReference>
<dbReference type="SMART" id="SM00369">
    <property type="entry name" value="LRR_TYP"/>
    <property type="match status" value="3"/>
</dbReference>
<keyword evidence="7" id="KW-0472">Membrane</keyword>
<gene>
    <name evidence="12" type="ORF">POM88_027871</name>
</gene>
<dbReference type="PANTHER" id="PTHR47986:SF10">
    <property type="entry name" value="RECEPTOR-LIKE KINASE TMK4"/>
    <property type="match status" value="1"/>
</dbReference>
<evidence type="ECO:0000256" key="2">
    <source>
        <dbReference type="ARBA" id="ARBA00022614"/>
    </source>
</evidence>
<dbReference type="InterPro" id="IPR052422">
    <property type="entry name" value="Auxin_Ser/Thr_Kinase"/>
</dbReference>
<dbReference type="FunFam" id="3.80.10.10:FF:000190">
    <property type="entry name" value="Receptor-like kinase TMK4"/>
    <property type="match status" value="1"/>
</dbReference>
<accession>A0AAD8I8E5</accession>
<dbReference type="Pfam" id="PF08263">
    <property type="entry name" value="LRRNT_2"/>
    <property type="match status" value="2"/>
</dbReference>
<sequence>MSSRNHLLSLLIISLLFSLSFADDNAIMSKLSAAFTTPPTGWTGPSYCGWTGIACDSSNRVTSINLPSKSLSGILPPELSQLSQLKTLALYGNSLSGTLPSFANLTSLQEIFLDSNNFTSVPDNFLKGLTNLQTVSISDNPNLSPWQIPDYLSESTNLGTFAASNSSISGTIPDIFDSFTNFQNLRLSYNNLTGVLPKTFGGSDIQNLWLNSQVNGLSGSIEVLSSMAKLSQVWLFANAFTGSVPDLSKCLNLFDLQLRDNRLTGVLPLSLTELPKLINISLQNNKLQGHFPEFKSGVSAALGDANSFCRSTPGPCDHEVNVLLAVAGAFGYPMSLAEAWTGNDACAKWTFVTCDSQDVSSEDENGEKSGSGSGLGSVIVGSEGSSTPSMTATVVIAVFVNLFM</sequence>
<keyword evidence="8 12" id="KW-0675">Receptor</keyword>
<evidence type="ECO:0000256" key="1">
    <source>
        <dbReference type="ARBA" id="ARBA00004167"/>
    </source>
</evidence>
<dbReference type="SUPFAM" id="SSF52058">
    <property type="entry name" value="L domain-like"/>
    <property type="match status" value="1"/>
</dbReference>
<keyword evidence="6" id="KW-1133">Transmembrane helix</keyword>
<keyword evidence="3" id="KW-0812">Transmembrane</keyword>
<comment type="subcellular location">
    <subcellularLocation>
        <location evidence="1">Membrane</location>
        <topology evidence="1">Single-pass membrane protein</topology>
    </subcellularLocation>
</comment>
<organism evidence="12 13">
    <name type="scientific">Heracleum sosnowskyi</name>
    <dbReference type="NCBI Taxonomy" id="360622"/>
    <lineage>
        <taxon>Eukaryota</taxon>
        <taxon>Viridiplantae</taxon>
        <taxon>Streptophyta</taxon>
        <taxon>Embryophyta</taxon>
        <taxon>Tracheophyta</taxon>
        <taxon>Spermatophyta</taxon>
        <taxon>Magnoliopsida</taxon>
        <taxon>eudicotyledons</taxon>
        <taxon>Gunneridae</taxon>
        <taxon>Pentapetalae</taxon>
        <taxon>asterids</taxon>
        <taxon>campanulids</taxon>
        <taxon>Apiales</taxon>
        <taxon>Apiaceae</taxon>
        <taxon>Apioideae</taxon>
        <taxon>apioid superclade</taxon>
        <taxon>Tordylieae</taxon>
        <taxon>Tordyliinae</taxon>
        <taxon>Heracleum</taxon>
    </lineage>
</organism>
<dbReference type="EMBL" id="JAUIZM010000006">
    <property type="protein sequence ID" value="KAK1381127.1"/>
    <property type="molecule type" value="Genomic_DNA"/>
</dbReference>
<feature type="chain" id="PRO_5042184712" evidence="10">
    <location>
        <begin position="23"/>
        <end position="404"/>
    </location>
</feature>
<keyword evidence="4 10" id="KW-0732">Signal</keyword>
<dbReference type="GO" id="GO:0016301">
    <property type="term" value="F:kinase activity"/>
    <property type="evidence" value="ECO:0007669"/>
    <property type="project" value="UniProtKB-KW"/>
</dbReference>
<feature type="domain" description="Leucine-rich repeat-containing N-terminal plant-type" evidence="11">
    <location>
        <begin position="30"/>
        <end position="56"/>
    </location>
</feature>
<keyword evidence="12" id="KW-0418">Kinase</keyword>
<keyword evidence="5" id="KW-0677">Repeat</keyword>
<evidence type="ECO:0000313" key="13">
    <source>
        <dbReference type="Proteomes" id="UP001237642"/>
    </source>
</evidence>
<feature type="signal peptide" evidence="10">
    <location>
        <begin position="1"/>
        <end position="22"/>
    </location>
</feature>
<evidence type="ECO:0000256" key="4">
    <source>
        <dbReference type="ARBA" id="ARBA00022729"/>
    </source>
</evidence>
<evidence type="ECO:0000256" key="10">
    <source>
        <dbReference type="SAM" id="SignalP"/>
    </source>
</evidence>
<keyword evidence="9" id="KW-0325">Glycoprotein</keyword>
<comment type="caution">
    <text evidence="12">The sequence shown here is derived from an EMBL/GenBank/DDBJ whole genome shotgun (WGS) entry which is preliminary data.</text>
</comment>
<dbReference type="GO" id="GO:0051707">
    <property type="term" value="P:response to other organism"/>
    <property type="evidence" value="ECO:0007669"/>
    <property type="project" value="UniProtKB-ARBA"/>
</dbReference>
<proteinExistence type="predicted"/>
<keyword evidence="2" id="KW-0433">Leucine-rich repeat</keyword>